<dbReference type="PROSITE" id="PS00622">
    <property type="entry name" value="HTH_LUXR_1"/>
    <property type="match status" value="1"/>
</dbReference>
<dbReference type="PRINTS" id="PR00038">
    <property type="entry name" value="HTHLUXR"/>
</dbReference>
<dbReference type="RefSeq" id="WP_183354397.1">
    <property type="nucleotide sequence ID" value="NZ_BLXX01000004.1"/>
</dbReference>
<dbReference type="Pfam" id="PF00072">
    <property type="entry name" value="Response_reg"/>
    <property type="match status" value="1"/>
</dbReference>
<feature type="domain" description="HTH luxR-type" evidence="6">
    <location>
        <begin position="142"/>
        <end position="207"/>
    </location>
</feature>
<dbReference type="PROSITE" id="PS50043">
    <property type="entry name" value="HTH_LUXR_2"/>
    <property type="match status" value="1"/>
</dbReference>
<dbReference type="InterPro" id="IPR011006">
    <property type="entry name" value="CheY-like_superfamily"/>
</dbReference>
<dbReference type="SUPFAM" id="SSF52172">
    <property type="entry name" value="CheY-like"/>
    <property type="match status" value="1"/>
</dbReference>
<keyword evidence="2" id="KW-0805">Transcription regulation</keyword>
<proteinExistence type="predicted"/>
<dbReference type="PROSITE" id="PS50110">
    <property type="entry name" value="RESPONSE_REGULATORY"/>
    <property type="match status" value="1"/>
</dbReference>
<dbReference type="InterPro" id="IPR000792">
    <property type="entry name" value="Tscrpt_reg_LuxR_C"/>
</dbReference>
<evidence type="ECO:0000256" key="4">
    <source>
        <dbReference type="ARBA" id="ARBA00023163"/>
    </source>
</evidence>
<name>A0A6V8MHZ6_9BACT</name>
<evidence type="ECO:0000313" key="8">
    <source>
        <dbReference type="EMBL" id="GFO59582.1"/>
    </source>
</evidence>
<keyword evidence="3 8" id="KW-0238">DNA-binding</keyword>
<dbReference type="InterPro" id="IPR016032">
    <property type="entry name" value="Sig_transdc_resp-reg_C-effctor"/>
</dbReference>
<dbReference type="SMART" id="SM00448">
    <property type="entry name" value="REC"/>
    <property type="match status" value="1"/>
</dbReference>
<gene>
    <name evidence="8" type="ORF">GMST_19070</name>
</gene>
<keyword evidence="4" id="KW-0804">Transcription</keyword>
<dbReference type="GO" id="GO:0003677">
    <property type="term" value="F:DNA binding"/>
    <property type="evidence" value="ECO:0007669"/>
    <property type="project" value="UniProtKB-KW"/>
</dbReference>
<dbReference type="PANTHER" id="PTHR43214">
    <property type="entry name" value="TWO-COMPONENT RESPONSE REGULATOR"/>
    <property type="match status" value="1"/>
</dbReference>
<feature type="modified residue" description="4-aspartylphosphate" evidence="5">
    <location>
        <position position="54"/>
    </location>
</feature>
<dbReference type="SMART" id="SM00421">
    <property type="entry name" value="HTH_LUXR"/>
    <property type="match status" value="1"/>
</dbReference>
<dbReference type="GO" id="GO:0006355">
    <property type="term" value="P:regulation of DNA-templated transcription"/>
    <property type="evidence" value="ECO:0007669"/>
    <property type="project" value="InterPro"/>
</dbReference>
<accession>A0A6V8MHZ6</accession>
<evidence type="ECO:0000259" key="7">
    <source>
        <dbReference type="PROSITE" id="PS50110"/>
    </source>
</evidence>
<dbReference type="EMBL" id="BLXX01000004">
    <property type="protein sequence ID" value="GFO59582.1"/>
    <property type="molecule type" value="Genomic_DNA"/>
</dbReference>
<sequence length="210" mass="23416">MIKVLIADDHPIFRRGLIQILNEVPDLFAIEEARSGEEALLKARNARYDLVLMDISMPGRGGLDALKVLKEHQPKLPVLVISMHPEEQYAVRAFRAGAAGYLNKECAWDELMSAVKKVMQGGKYISPSVAETLVTSLDGNPEKPLEELLSNREYQVFRMIADGKTVGAIALELALSVKTISTHRTRVLEKLNLANNSELMHYALTHNLTR</sequence>
<reference evidence="9" key="1">
    <citation type="submission" date="2020-06" db="EMBL/GenBank/DDBJ databases">
        <title>Draft genomic sequence of Geomonas sp. Red330.</title>
        <authorList>
            <person name="Itoh H."/>
            <person name="Zhenxing X."/>
            <person name="Ushijima N."/>
            <person name="Masuda Y."/>
            <person name="Shiratori Y."/>
            <person name="Senoo K."/>
        </authorList>
    </citation>
    <scope>NUCLEOTIDE SEQUENCE [LARGE SCALE GENOMIC DNA]</scope>
    <source>
        <strain evidence="9">Red330</strain>
    </source>
</reference>
<evidence type="ECO:0000313" key="9">
    <source>
        <dbReference type="Proteomes" id="UP000556026"/>
    </source>
</evidence>
<dbReference type="Pfam" id="PF00196">
    <property type="entry name" value="GerE"/>
    <property type="match status" value="1"/>
</dbReference>
<comment type="caution">
    <text evidence="8">The sequence shown here is derived from an EMBL/GenBank/DDBJ whole genome shotgun (WGS) entry which is preliminary data.</text>
</comment>
<dbReference type="CDD" id="cd06170">
    <property type="entry name" value="LuxR_C_like"/>
    <property type="match status" value="1"/>
</dbReference>
<evidence type="ECO:0000256" key="2">
    <source>
        <dbReference type="ARBA" id="ARBA00023015"/>
    </source>
</evidence>
<keyword evidence="9" id="KW-1185">Reference proteome</keyword>
<dbReference type="PANTHER" id="PTHR43214:SF41">
    <property type="entry name" value="NITRATE_NITRITE RESPONSE REGULATOR PROTEIN NARP"/>
    <property type="match status" value="1"/>
</dbReference>
<dbReference type="Gene3D" id="3.40.50.2300">
    <property type="match status" value="1"/>
</dbReference>
<dbReference type="GO" id="GO:0000160">
    <property type="term" value="P:phosphorelay signal transduction system"/>
    <property type="evidence" value="ECO:0007669"/>
    <property type="project" value="InterPro"/>
</dbReference>
<organism evidence="8 9">
    <name type="scientific">Geomonas silvestris</name>
    <dbReference type="NCBI Taxonomy" id="2740184"/>
    <lineage>
        <taxon>Bacteria</taxon>
        <taxon>Pseudomonadati</taxon>
        <taxon>Thermodesulfobacteriota</taxon>
        <taxon>Desulfuromonadia</taxon>
        <taxon>Geobacterales</taxon>
        <taxon>Geobacteraceae</taxon>
        <taxon>Geomonas</taxon>
    </lineage>
</organism>
<evidence type="ECO:0000256" key="5">
    <source>
        <dbReference type="PROSITE-ProRule" id="PRU00169"/>
    </source>
</evidence>
<feature type="domain" description="Response regulatory" evidence="7">
    <location>
        <begin position="3"/>
        <end position="119"/>
    </location>
</feature>
<dbReference type="InterPro" id="IPR058245">
    <property type="entry name" value="NreC/VraR/RcsB-like_REC"/>
</dbReference>
<evidence type="ECO:0000256" key="1">
    <source>
        <dbReference type="ARBA" id="ARBA00022553"/>
    </source>
</evidence>
<evidence type="ECO:0000256" key="3">
    <source>
        <dbReference type="ARBA" id="ARBA00023125"/>
    </source>
</evidence>
<protein>
    <submittedName>
        <fullName evidence="8">DNA-binding response regulator</fullName>
    </submittedName>
</protein>
<dbReference type="AlphaFoldDB" id="A0A6V8MHZ6"/>
<evidence type="ECO:0000259" key="6">
    <source>
        <dbReference type="PROSITE" id="PS50043"/>
    </source>
</evidence>
<dbReference type="SUPFAM" id="SSF46894">
    <property type="entry name" value="C-terminal effector domain of the bipartite response regulators"/>
    <property type="match status" value="1"/>
</dbReference>
<keyword evidence="1 5" id="KW-0597">Phosphoprotein</keyword>
<dbReference type="CDD" id="cd17535">
    <property type="entry name" value="REC_NarL-like"/>
    <property type="match status" value="1"/>
</dbReference>
<dbReference type="InterPro" id="IPR039420">
    <property type="entry name" value="WalR-like"/>
</dbReference>
<dbReference type="Proteomes" id="UP000556026">
    <property type="component" value="Unassembled WGS sequence"/>
</dbReference>
<dbReference type="InterPro" id="IPR001789">
    <property type="entry name" value="Sig_transdc_resp-reg_receiver"/>
</dbReference>